<keyword evidence="10 13" id="KW-0233">DNA recombination</keyword>
<dbReference type="GO" id="GO:0000287">
    <property type="term" value="F:magnesium ion binding"/>
    <property type="evidence" value="ECO:0007669"/>
    <property type="project" value="UniProtKB-UniRule"/>
</dbReference>
<keyword evidence="9 13" id="KW-0238">DNA-binding</keyword>
<dbReference type="InterPro" id="IPR012337">
    <property type="entry name" value="RNaseH-like_sf"/>
</dbReference>
<dbReference type="NCBIfam" id="NF000711">
    <property type="entry name" value="PRK00039.2-1"/>
    <property type="match status" value="1"/>
</dbReference>
<comment type="cofactor">
    <cofactor evidence="13">
        <name>Mg(2+)</name>
        <dbReference type="ChEBI" id="CHEBI:18420"/>
    </cofactor>
    <text evidence="13">Binds 2 Mg(2+) ion per subunit.</text>
</comment>
<feature type="binding site" evidence="13">
    <location>
        <position position="7"/>
    </location>
    <ligand>
        <name>Mg(2+)</name>
        <dbReference type="ChEBI" id="CHEBI:18420"/>
        <label>1</label>
    </ligand>
</feature>
<dbReference type="PRINTS" id="PR00696">
    <property type="entry name" value="RSOLVASERUVC"/>
</dbReference>
<comment type="similarity">
    <text evidence="1 13">Belongs to the RuvC family.</text>
</comment>
<dbReference type="NCBIfam" id="TIGR00228">
    <property type="entry name" value="ruvC"/>
    <property type="match status" value="1"/>
</dbReference>
<accession>A0AA97H0Q7</accession>
<keyword evidence="5 13" id="KW-0255">Endonuclease</keyword>
<proteinExistence type="inferred from homology"/>
<keyword evidence="16" id="KW-1185">Reference proteome</keyword>
<keyword evidence="3 13" id="KW-0540">Nuclease</keyword>
<dbReference type="AlphaFoldDB" id="A0AA97H0Q7"/>
<dbReference type="EMBL" id="CP135996">
    <property type="protein sequence ID" value="WOC31678.1"/>
    <property type="molecule type" value="Genomic_DNA"/>
</dbReference>
<evidence type="ECO:0000256" key="4">
    <source>
        <dbReference type="ARBA" id="ARBA00022723"/>
    </source>
</evidence>
<comment type="function">
    <text evidence="13">The RuvA-RuvB-RuvC complex processes Holliday junction (HJ) DNA during genetic recombination and DNA repair. Endonuclease that resolves HJ intermediates. Cleaves cruciform DNA by making single-stranded nicks across the HJ at symmetrical positions within the homologous arms, yielding a 5'-phosphate and a 3'-hydroxyl group; requires a central core of homology in the junction. The consensus cleavage sequence is 5'-(A/T)TT(C/G)-3'. Cleavage occurs on the 3'-side of the TT dinucleotide at the point of strand exchange. HJ branch migration catalyzed by RuvA-RuvB allows RuvC to scan DNA until it finds its consensus sequence, where it cleaves and resolves the cruciform DNA.</text>
</comment>
<dbReference type="Gene3D" id="3.30.420.10">
    <property type="entry name" value="Ribonuclease H-like superfamily/Ribonuclease H"/>
    <property type="match status" value="1"/>
</dbReference>
<feature type="active site" evidence="13">
    <location>
        <position position="140"/>
    </location>
</feature>
<dbReference type="GO" id="GO:0008821">
    <property type="term" value="F:crossover junction DNA endonuclease activity"/>
    <property type="evidence" value="ECO:0007669"/>
    <property type="project" value="UniProtKB-UniRule"/>
</dbReference>
<evidence type="ECO:0000256" key="3">
    <source>
        <dbReference type="ARBA" id="ARBA00022722"/>
    </source>
</evidence>
<comment type="subcellular location">
    <subcellularLocation>
        <location evidence="13">Cytoplasm</location>
    </subcellularLocation>
</comment>
<name>A0AA97H0Q7_9FIRM</name>
<dbReference type="GO" id="GO:0006310">
    <property type="term" value="P:DNA recombination"/>
    <property type="evidence" value="ECO:0007669"/>
    <property type="project" value="UniProtKB-UniRule"/>
</dbReference>
<comment type="subunit">
    <text evidence="13">Homodimer which binds Holliday junction (HJ) DNA. The HJ becomes 2-fold symmetrical on binding to RuvC with unstacked arms; it has a different conformation from HJ DNA in complex with RuvA. In the full resolvosome a probable DNA-RuvA(4)-RuvB(12)-RuvC(2) complex forms which resolves the HJ.</text>
</comment>
<dbReference type="PANTHER" id="PTHR30194">
    <property type="entry name" value="CROSSOVER JUNCTION ENDODEOXYRIBONUCLEASE RUVC"/>
    <property type="match status" value="1"/>
</dbReference>
<evidence type="ECO:0000256" key="5">
    <source>
        <dbReference type="ARBA" id="ARBA00022759"/>
    </source>
</evidence>
<evidence type="ECO:0000256" key="9">
    <source>
        <dbReference type="ARBA" id="ARBA00023125"/>
    </source>
</evidence>
<organism evidence="15 16">
    <name type="scientific">Caproicibacterium argilliputei</name>
    <dbReference type="NCBI Taxonomy" id="3030016"/>
    <lineage>
        <taxon>Bacteria</taxon>
        <taxon>Bacillati</taxon>
        <taxon>Bacillota</taxon>
        <taxon>Clostridia</taxon>
        <taxon>Eubacteriales</taxon>
        <taxon>Oscillospiraceae</taxon>
        <taxon>Caproicibacterium</taxon>
    </lineage>
</organism>
<evidence type="ECO:0000256" key="14">
    <source>
        <dbReference type="NCBIfam" id="TIGR00228"/>
    </source>
</evidence>
<evidence type="ECO:0000256" key="12">
    <source>
        <dbReference type="ARBA" id="ARBA00029354"/>
    </source>
</evidence>
<keyword evidence="4 13" id="KW-0479">Metal-binding</keyword>
<dbReference type="InterPro" id="IPR036397">
    <property type="entry name" value="RNaseH_sf"/>
</dbReference>
<dbReference type="PANTHER" id="PTHR30194:SF3">
    <property type="entry name" value="CROSSOVER JUNCTION ENDODEOXYRIBONUCLEASE RUVC"/>
    <property type="match status" value="1"/>
</dbReference>
<dbReference type="InterPro" id="IPR002176">
    <property type="entry name" value="X-over_junc_endoDNase_RuvC"/>
</dbReference>
<keyword evidence="8 13" id="KW-0460">Magnesium</keyword>
<reference evidence="16" key="1">
    <citation type="submission" date="2024-06" db="EMBL/GenBank/DDBJ databases">
        <title>Caproicibacterium argilliputei sp. nov, a novel caproic acid producing anaerobic bacterium isolated from pit mud.</title>
        <authorList>
            <person name="Zeng C."/>
        </authorList>
    </citation>
    <scope>NUCLEOTIDE SEQUENCE [LARGE SCALE GENOMIC DNA]</scope>
    <source>
        <strain evidence="16">ZCY20-5</strain>
    </source>
</reference>
<keyword evidence="2 13" id="KW-0963">Cytoplasm</keyword>
<dbReference type="Proteomes" id="UP001300604">
    <property type="component" value="Chromosome"/>
</dbReference>
<protein>
    <recommendedName>
        <fullName evidence="13 14">Crossover junction endodeoxyribonuclease RuvC</fullName>
        <ecNumber evidence="13 14">3.1.21.10</ecNumber>
    </recommendedName>
    <alternativeName>
        <fullName evidence="13">Holliday junction nuclease RuvC</fullName>
    </alternativeName>
    <alternativeName>
        <fullName evidence="13">Holliday junction resolvase RuvC</fullName>
    </alternativeName>
</protein>
<dbReference type="InterPro" id="IPR020563">
    <property type="entry name" value="X-over_junc_endoDNase_Mg_BS"/>
</dbReference>
<evidence type="ECO:0000256" key="10">
    <source>
        <dbReference type="ARBA" id="ARBA00023172"/>
    </source>
</evidence>
<dbReference type="KEGG" id="carl:PXC00_10750"/>
<keyword evidence="7 13" id="KW-0378">Hydrolase</keyword>
<evidence type="ECO:0000313" key="15">
    <source>
        <dbReference type="EMBL" id="WOC31678.1"/>
    </source>
</evidence>
<evidence type="ECO:0000256" key="7">
    <source>
        <dbReference type="ARBA" id="ARBA00022801"/>
    </source>
</evidence>
<feature type="binding site" evidence="13">
    <location>
        <position position="67"/>
    </location>
    <ligand>
        <name>Mg(2+)</name>
        <dbReference type="ChEBI" id="CHEBI:18420"/>
        <label>2</label>
    </ligand>
</feature>
<evidence type="ECO:0000256" key="1">
    <source>
        <dbReference type="ARBA" id="ARBA00009518"/>
    </source>
</evidence>
<comment type="catalytic activity">
    <reaction evidence="12 13">
        <text>Endonucleolytic cleavage at a junction such as a reciprocal single-stranded crossover between two homologous DNA duplexes (Holliday junction).</text>
        <dbReference type="EC" id="3.1.21.10"/>
    </reaction>
</comment>
<reference evidence="15 16" key="2">
    <citation type="submission" date="2024-06" db="EMBL/GenBank/DDBJ databases">
        <title>Caproicibacterium argilliputei sp. nov, a novel caproic acid producing anaerobic bacterium isolated from pit mud.</title>
        <authorList>
            <person name="Xia S."/>
        </authorList>
    </citation>
    <scope>NUCLEOTIDE SEQUENCE [LARGE SCALE GENOMIC DNA]</scope>
    <source>
        <strain evidence="15 16">ZCY20-5</strain>
    </source>
</reference>
<dbReference type="GO" id="GO:0048476">
    <property type="term" value="C:Holliday junction resolvase complex"/>
    <property type="evidence" value="ECO:0007669"/>
    <property type="project" value="UniProtKB-UniRule"/>
</dbReference>
<evidence type="ECO:0000256" key="6">
    <source>
        <dbReference type="ARBA" id="ARBA00022763"/>
    </source>
</evidence>
<feature type="active site" evidence="13">
    <location>
        <position position="67"/>
    </location>
</feature>
<gene>
    <name evidence="13 15" type="primary">ruvC</name>
    <name evidence="15" type="ORF">PXC00_10750</name>
</gene>
<evidence type="ECO:0000256" key="13">
    <source>
        <dbReference type="HAMAP-Rule" id="MF_00034"/>
    </source>
</evidence>
<dbReference type="GO" id="GO:0006281">
    <property type="term" value="P:DNA repair"/>
    <property type="evidence" value="ECO:0007669"/>
    <property type="project" value="UniProtKB-UniRule"/>
</dbReference>
<dbReference type="CDD" id="cd16962">
    <property type="entry name" value="RuvC"/>
    <property type="match status" value="1"/>
</dbReference>
<evidence type="ECO:0000256" key="11">
    <source>
        <dbReference type="ARBA" id="ARBA00023204"/>
    </source>
</evidence>
<dbReference type="EC" id="3.1.21.10" evidence="13 14"/>
<evidence type="ECO:0000256" key="2">
    <source>
        <dbReference type="ARBA" id="ARBA00022490"/>
    </source>
</evidence>
<dbReference type="SUPFAM" id="SSF53098">
    <property type="entry name" value="Ribonuclease H-like"/>
    <property type="match status" value="1"/>
</dbReference>
<keyword evidence="6 13" id="KW-0227">DNA damage</keyword>
<feature type="binding site" evidence="13">
    <location>
        <position position="140"/>
    </location>
    <ligand>
        <name>Mg(2+)</name>
        <dbReference type="ChEBI" id="CHEBI:18420"/>
        <label>1</label>
    </ligand>
</feature>
<dbReference type="Pfam" id="PF02075">
    <property type="entry name" value="RuvC"/>
    <property type="match status" value="1"/>
</dbReference>
<dbReference type="FunFam" id="3.30.420.10:FF:000002">
    <property type="entry name" value="Crossover junction endodeoxyribonuclease RuvC"/>
    <property type="match status" value="1"/>
</dbReference>
<dbReference type="GO" id="GO:0005737">
    <property type="term" value="C:cytoplasm"/>
    <property type="evidence" value="ECO:0007669"/>
    <property type="project" value="UniProtKB-SubCell"/>
</dbReference>
<reference evidence="16" key="3">
    <citation type="submission" date="2024-06" db="EMBL/GenBank/DDBJ databases">
        <authorList>
            <person name="Zeng C."/>
        </authorList>
    </citation>
    <scope>NUCLEOTIDE SEQUENCE [LARGE SCALE GENOMIC DNA]</scope>
    <source>
        <strain evidence="16">ZCY20-5</strain>
    </source>
</reference>
<feature type="active site" evidence="13">
    <location>
        <position position="7"/>
    </location>
</feature>
<keyword evidence="11 13" id="KW-0234">DNA repair</keyword>
<dbReference type="HAMAP" id="MF_00034">
    <property type="entry name" value="RuvC"/>
    <property type="match status" value="1"/>
</dbReference>
<sequence length="169" mass="18488">MIVLGIDPGYAIVGWGVLRAEAGRYIPLASGAVLTPAGMPFGQRLQQIYEELTAVLQKWQPQAAAIEKLYFQNNKTTGIGVAEARGVILLACQQAGCAVYEYTPMQVKQAVTGYGRAKKPQVMEMTRRLLHLKEVPKPDDTADALAMAITHGQASISAMRRRTLEAFRQ</sequence>
<dbReference type="RefSeq" id="WP_275845106.1">
    <property type="nucleotide sequence ID" value="NZ_CP135996.1"/>
</dbReference>
<dbReference type="PROSITE" id="PS01321">
    <property type="entry name" value="RUVC"/>
    <property type="match status" value="1"/>
</dbReference>
<evidence type="ECO:0000256" key="8">
    <source>
        <dbReference type="ARBA" id="ARBA00022842"/>
    </source>
</evidence>
<dbReference type="GO" id="GO:0003677">
    <property type="term" value="F:DNA binding"/>
    <property type="evidence" value="ECO:0007669"/>
    <property type="project" value="UniProtKB-KW"/>
</dbReference>
<evidence type="ECO:0000313" key="16">
    <source>
        <dbReference type="Proteomes" id="UP001300604"/>
    </source>
</evidence>